<sequence>MSPKQFDVKNQICLDFIVVHGQDYHGAGWAHNGGLPVELTLRDDGRLGIDPIEELSTLRKQQLADISNQSVRSANEQLRGIEGDTVEIAVEFGDSDATKLGVAVRESSDEEERTLFSSAPFSQLSRLNRHF</sequence>
<organism evidence="1 2">
    <name type="scientific">Haloferax gibbonsii (strain ATCC 33959 / DSM 4427 / JCM 8863 / NBRC 102184 / NCIMB 2188 / Ma 2.38)</name>
    <dbReference type="NCBI Taxonomy" id="1227459"/>
    <lineage>
        <taxon>Archaea</taxon>
        <taxon>Methanobacteriati</taxon>
        <taxon>Methanobacteriota</taxon>
        <taxon>Stenosarchaea group</taxon>
        <taxon>Halobacteria</taxon>
        <taxon>Halobacteriales</taxon>
        <taxon>Haloferacaceae</taxon>
        <taxon>Haloferax</taxon>
    </lineage>
</organism>
<accession>M0GVP8</accession>
<dbReference type="EMBL" id="AOLJ01000027">
    <property type="protein sequence ID" value="ELZ76321.1"/>
    <property type="molecule type" value="Genomic_DNA"/>
</dbReference>
<protein>
    <submittedName>
        <fullName evidence="1">Glycosyl hydrolase family protein</fullName>
    </submittedName>
</protein>
<dbReference type="GO" id="GO:0016787">
    <property type="term" value="F:hydrolase activity"/>
    <property type="evidence" value="ECO:0007669"/>
    <property type="project" value="UniProtKB-KW"/>
</dbReference>
<name>M0GVP8_HALGM</name>
<dbReference type="Proteomes" id="UP000011571">
    <property type="component" value="Unassembled WGS sequence"/>
</dbReference>
<dbReference type="InterPro" id="IPR013320">
    <property type="entry name" value="ConA-like_dom_sf"/>
</dbReference>
<evidence type="ECO:0000313" key="2">
    <source>
        <dbReference type="Proteomes" id="UP000011571"/>
    </source>
</evidence>
<gene>
    <name evidence="1" type="ORF">C454_18529</name>
</gene>
<comment type="caution">
    <text evidence="1">The sequence shown here is derived from an EMBL/GenBank/DDBJ whole genome shotgun (WGS) entry which is preliminary data.</text>
</comment>
<proteinExistence type="predicted"/>
<keyword evidence="2" id="KW-1185">Reference proteome</keyword>
<dbReference type="SUPFAM" id="SSF49899">
    <property type="entry name" value="Concanavalin A-like lectins/glucanases"/>
    <property type="match status" value="1"/>
</dbReference>
<keyword evidence="1" id="KW-0378">Hydrolase</keyword>
<dbReference type="Gene3D" id="2.60.120.560">
    <property type="entry name" value="Exo-inulinase, domain 1"/>
    <property type="match status" value="1"/>
</dbReference>
<reference evidence="1 2" key="1">
    <citation type="journal article" date="2014" name="PLoS Genet.">
        <title>Phylogenetically driven sequencing of extremely halophilic archaea reveals strategies for static and dynamic osmo-response.</title>
        <authorList>
            <person name="Becker E.A."/>
            <person name="Seitzer P.M."/>
            <person name="Tritt A."/>
            <person name="Larsen D."/>
            <person name="Krusor M."/>
            <person name="Yao A.I."/>
            <person name="Wu D."/>
            <person name="Madern D."/>
            <person name="Eisen J.A."/>
            <person name="Darling A.E."/>
            <person name="Facciotti M.T."/>
        </authorList>
    </citation>
    <scope>NUCLEOTIDE SEQUENCE [LARGE SCALE GENOMIC DNA]</scope>
    <source>
        <strain evidence="2">ATCC 33959 / DSM 4427 / JCM 8863 / NBRC 102184 / NCIMB 2188 / Ma 2.38</strain>
    </source>
</reference>
<evidence type="ECO:0000313" key="1">
    <source>
        <dbReference type="EMBL" id="ELZ76321.1"/>
    </source>
</evidence>
<dbReference type="AlphaFoldDB" id="M0GVP8"/>